<dbReference type="GO" id="GO:0000287">
    <property type="term" value="F:magnesium ion binding"/>
    <property type="evidence" value="ECO:0007669"/>
    <property type="project" value="TreeGrafter"/>
</dbReference>
<protein>
    <recommendedName>
        <fullName evidence="16">Hypoxanthine phosphoribosyltransferase</fullName>
        <ecNumber evidence="16">2.4.2.8</ecNumber>
    </recommendedName>
</protein>
<sequence length="179" mass="20308">MENDIKEILISKEELDQKITELGAILSEEYKDTKPLMVCVLKGAILFMSDLIRKMNIPLEVDFMAVSSYGASTESSGVVRILKDLDRTVEGRDLIIVEDIIDSGLTLSYLVDLLNRRNVKSIKIVTLLDKPHRRKVDLKPDLSGFVIPDEFVVGYGLDYAEEYRNLPFIGVLKPEVYQK</sequence>
<keyword evidence="7 16" id="KW-0963">Cytoplasm</keyword>
<dbReference type="Proteomes" id="UP000295788">
    <property type="component" value="Unassembled WGS sequence"/>
</dbReference>
<dbReference type="GO" id="GO:0006166">
    <property type="term" value="P:purine ribonucleoside salvage"/>
    <property type="evidence" value="ECO:0007669"/>
    <property type="project" value="UniProtKB-KW"/>
</dbReference>
<dbReference type="OrthoDB" id="9802824at2"/>
<dbReference type="GO" id="GO:0005829">
    <property type="term" value="C:cytosol"/>
    <property type="evidence" value="ECO:0007669"/>
    <property type="project" value="TreeGrafter"/>
</dbReference>
<evidence type="ECO:0000256" key="13">
    <source>
        <dbReference type="ARBA" id="ARBA00022842"/>
    </source>
</evidence>
<evidence type="ECO:0000256" key="10">
    <source>
        <dbReference type="ARBA" id="ARBA00022723"/>
    </source>
</evidence>
<dbReference type="GO" id="GO:0000166">
    <property type="term" value="F:nucleotide binding"/>
    <property type="evidence" value="ECO:0007669"/>
    <property type="project" value="UniProtKB-KW"/>
</dbReference>
<dbReference type="UniPathway" id="UPA00591">
    <property type="reaction ID" value="UER00648"/>
</dbReference>
<gene>
    <name evidence="18" type="ORF">EDD72_11816</name>
</gene>
<dbReference type="InterPro" id="IPR000836">
    <property type="entry name" value="PRTase_dom"/>
</dbReference>
<evidence type="ECO:0000256" key="11">
    <source>
        <dbReference type="ARBA" id="ARBA00022726"/>
    </source>
</evidence>
<evidence type="ECO:0000256" key="5">
    <source>
        <dbReference type="ARBA" id="ARBA00004676"/>
    </source>
</evidence>
<evidence type="ECO:0000313" key="18">
    <source>
        <dbReference type="EMBL" id="TCS80145.1"/>
    </source>
</evidence>
<evidence type="ECO:0000256" key="16">
    <source>
        <dbReference type="RuleBase" id="RU364099"/>
    </source>
</evidence>
<keyword evidence="8 16" id="KW-0328">Glycosyltransferase</keyword>
<dbReference type="GO" id="GO:0052657">
    <property type="term" value="F:guanine phosphoribosyltransferase activity"/>
    <property type="evidence" value="ECO:0007669"/>
    <property type="project" value="UniProtKB-ARBA"/>
</dbReference>
<dbReference type="FunFam" id="3.40.50.2020:FF:000006">
    <property type="entry name" value="Hypoxanthine phosphoribosyltransferase"/>
    <property type="match status" value="1"/>
</dbReference>
<comment type="catalytic activity">
    <reaction evidence="15">
        <text>IMP + diphosphate = hypoxanthine + 5-phospho-alpha-D-ribose 1-diphosphate</text>
        <dbReference type="Rhea" id="RHEA:17973"/>
        <dbReference type="ChEBI" id="CHEBI:17368"/>
        <dbReference type="ChEBI" id="CHEBI:33019"/>
        <dbReference type="ChEBI" id="CHEBI:58017"/>
        <dbReference type="ChEBI" id="CHEBI:58053"/>
        <dbReference type="EC" id="2.4.2.8"/>
    </reaction>
    <physiologicalReaction direction="right-to-left" evidence="15">
        <dbReference type="Rhea" id="RHEA:17975"/>
    </physiologicalReaction>
</comment>
<dbReference type="RefSeq" id="WP_132769893.1">
    <property type="nucleotide sequence ID" value="NZ_SMAB01000018.1"/>
</dbReference>
<evidence type="ECO:0000256" key="2">
    <source>
        <dbReference type="ARBA" id="ARBA00002049"/>
    </source>
</evidence>
<dbReference type="EC" id="2.4.2.8" evidence="16"/>
<comment type="catalytic activity">
    <reaction evidence="14">
        <text>GMP + diphosphate = guanine + 5-phospho-alpha-D-ribose 1-diphosphate</text>
        <dbReference type="Rhea" id="RHEA:25424"/>
        <dbReference type="ChEBI" id="CHEBI:16235"/>
        <dbReference type="ChEBI" id="CHEBI:33019"/>
        <dbReference type="ChEBI" id="CHEBI:58017"/>
        <dbReference type="ChEBI" id="CHEBI:58115"/>
        <dbReference type="EC" id="2.4.2.8"/>
    </reaction>
    <physiologicalReaction direction="right-to-left" evidence="14">
        <dbReference type="Rhea" id="RHEA:25426"/>
    </physiologicalReaction>
</comment>
<reference evidence="18 19" key="1">
    <citation type="submission" date="2019-03" db="EMBL/GenBank/DDBJ databases">
        <title>Genomic Encyclopedia of Type Strains, Phase IV (KMG-IV): sequencing the most valuable type-strain genomes for metagenomic binning, comparative biology and taxonomic classification.</title>
        <authorList>
            <person name="Goeker M."/>
        </authorList>
    </citation>
    <scope>NUCLEOTIDE SEQUENCE [LARGE SCALE GENOMIC DNA]</scope>
    <source>
        <strain evidence="18 19">DSM 23802</strain>
    </source>
</reference>
<evidence type="ECO:0000256" key="3">
    <source>
        <dbReference type="ARBA" id="ARBA00004496"/>
    </source>
</evidence>
<keyword evidence="12 16" id="KW-0547">Nucleotide-binding</keyword>
<dbReference type="GO" id="GO:0004422">
    <property type="term" value="F:hypoxanthine phosphoribosyltransferase activity"/>
    <property type="evidence" value="ECO:0007669"/>
    <property type="project" value="InterPro"/>
</dbReference>
<dbReference type="GO" id="GO:0032264">
    <property type="term" value="P:IMP salvage"/>
    <property type="evidence" value="ECO:0007669"/>
    <property type="project" value="UniProtKB-UniPathway"/>
</dbReference>
<evidence type="ECO:0000259" key="17">
    <source>
        <dbReference type="Pfam" id="PF00156"/>
    </source>
</evidence>
<evidence type="ECO:0000256" key="4">
    <source>
        <dbReference type="ARBA" id="ARBA00004669"/>
    </source>
</evidence>
<keyword evidence="19" id="KW-1185">Reference proteome</keyword>
<keyword evidence="13 16" id="KW-0460">Magnesium</keyword>
<dbReference type="InterPro" id="IPR050408">
    <property type="entry name" value="HGPRT"/>
</dbReference>
<comment type="function">
    <text evidence="2">Purine salvage pathway enzyme that catalyzes the transfer of the ribosyl-5-phosphate group from 5-phospho-alpha-D-ribose 1-diphosphate (PRPP) to the N9 position of the 6-oxopurines hypoxanthine and guanine to form the corresponding ribonucleotides IMP (inosine 5'-monophosphate) and GMP (guanosine 5'-monophosphate), with the release of PPi.</text>
</comment>
<dbReference type="PANTHER" id="PTHR43340:SF1">
    <property type="entry name" value="HYPOXANTHINE PHOSPHORIBOSYLTRANSFERASE"/>
    <property type="match status" value="1"/>
</dbReference>
<dbReference type="InterPro" id="IPR005904">
    <property type="entry name" value="Hxn_phspho_trans"/>
</dbReference>
<evidence type="ECO:0000256" key="7">
    <source>
        <dbReference type="ARBA" id="ARBA00022490"/>
    </source>
</evidence>
<dbReference type="GO" id="GO:0006178">
    <property type="term" value="P:guanine salvage"/>
    <property type="evidence" value="ECO:0007669"/>
    <property type="project" value="TreeGrafter"/>
</dbReference>
<comment type="subcellular location">
    <subcellularLocation>
        <location evidence="3 16">Cytoplasm</location>
    </subcellularLocation>
</comment>
<accession>A0A4R3KAX8</accession>
<evidence type="ECO:0000256" key="15">
    <source>
        <dbReference type="ARBA" id="ARBA00049402"/>
    </source>
</evidence>
<proteinExistence type="inferred from homology"/>
<evidence type="ECO:0000256" key="9">
    <source>
        <dbReference type="ARBA" id="ARBA00022679"/>
    </source>
</evidence>
<comment type="cofactor">
    <cofactor evidence="1 16">
        <name>Mg(2+)</name>
        <dbReference type="ChEBI" id="CHEBI:18420"/>
    </cofactor>
</comment>
<name>A0A4R3KAX8_9BACI</name>
<comment type="pathway">
    <text evidence="5">Purine metabolism; GMP biosynthesis via salvage pathway; GMP from guanine: step 1/1.</text>
</comment>
<comment type="caution">
    <text evidence="18">The sequence shown here is derived from an EMBL/GenBank/DDBJ whole genome shotgun (WGS) entry which is preliminary data.</text>
</comment>
<evidence type="ECO:0000256" key="12">
    <source>
        <dbReference type="ARBA" id="ARBA00022741"/>
    </source>
</evidence>
<dbReference type="Gene3D" id="3.40.50.2020">
    <property type="match status" value="1"/>
</dbReference>
<dbReference type="CDD" id="cd06223">
    <property type="entry name" value="PRTases_typeI"/>
    <property type="match status" value="1"/>
</dbReference>
<dbReference type="AlphaFoldDB" id="A0A4R3KAX8"/>
<keyword evidence="11 16" id="KW-0660">Purine salvage</keyword>
<keyword evidence="9 16" id="KW-0808">Transferase</keyword>
<evidence type="ECO:0000256" key="8">
    <source>
        <dbReference type="ARBA" id="ARBA00022676"/>
    </source>
</evidence>
<dbReference type="PANTHER" id="PTHR43340">
    <property type="entry name" value="HYPOXANTHINE-GUANINE PHOSPHORIBOSYLTRANSFERASE"/>
    <property type="match status" value="1"/>
</dbReference>
<keyword evidence="10 16" id="KW-0479">Metal-binding</keyword>
<dbReference type="NCBIfam" id="TIGR01203">
    <property type="entry name" value="HGPRTase"/>
    <property type="match status" value="1"/>
</dbReference>
<dbReference type="GO" id="GO:0032263">
    <property type="term" value="P:GMP salvage"/>
    <property type="evidence" value="ECO:0007669"/>
    <property type="project" value="TreeGrafter"/>
</dbReference>
<comment type="pathway">
    <text evidence="4 16">Purine metabolism; IMP biosynthesis via salvage pathway; IMP from hypoxanthine: step 1/1.</text>
</comment>
<evidence type="ECO:0000313" key="19">
    <source>
        <dbReference type="Proteomes" id="UP000295788"/>
    </source>
</evidence>
<dbReference type="SUPFAM" id="SSF53271">
    <property type="entry name" value="PRTase-like"/>
    <property type="match status" value="1"/>
</dbReference>
<dbReference type="GO" id="GO:0046100">
    <property type="term" value="P:hypoxanthine metabolic process"/>
    <property type="evidence" value="ECO:0007669"/>
    <property type="project" value="TreeGrafter"/>
</dbReference>
<evidence type="ECO:0000256" key="14">
    <source>
        <dbReference type="ARBA" id="ARBA00048811"/>
    </source>
</evidence>
<feature type="domain" description="Phosphoribosyltransferase" evidence="17">
    <location>
        <begin position="14"/>
        <end position="159"/>
    </location>
</feature>
<comment type="similarity">
    <text evidence="6 16">Belongs to the purine/pyrimidine phosphoribosyltransferase family.</text>
</comment>
<dbReference type="EMBL" id="SMAB01000018">
    <property type="protein sequence ID" value="TCS80145.1"/>
    <property type="molecule type" value="Genomic_DNA"/>
</dbReference>
<evidence type="ECO:0000256" key="6">
    <source>
        <dbReference type="ARBA" id="ARBA00008391"/>
    </source>
</evidence>
<organism evidence="18 19">
    <name type="scientific">Tepidibacillus fermentans</name>
    <dbReference type="NCBI Taxonomy" id="1281767"/>
    <lineage>
        <taxon>Bacteria</taxon>
        <taxon>Bacillati</taxon>
        <taxon>Bacillota</taxon>
        <taxon>Bacilli</taxon>
        <taxon>Bacillales</taxon>
        <taxon>Bacillaceae</taxon>
        <taxon>Tepidibacillus</taxon>
    </lineage>
</organism>
<dbReference type="InterPro" id="IPR029057">
    <property type="entry name" value="PRTase-like"/>
</dbReference>
<evidence type="ECO:0000256" key="1">
    <source>
        <dbReference type="ARBA" id="ARBA00001946"/>
    </source>
</evidence>
<dbReference type="Pfam" id="PF00156">
    <property type="entry name" value="Pribosyltran"/>
    <property type="match status" value="1"/>
</dbReference>